<gene>
    <name evidence="1" type="ORF">G6Z34_12995</name>
</gene>
<evidence type="ECO:0000313" key="1">
    <source>
        <dbReference type="EMBL" id="NGU31001.1"/>
    </source>
</evidence>
<organism evidence="1 2">
    <name type="scientific">Clostridium perfringens</name>
    <dbReference type="NCBI Taxonomy" id="1502"/>
    <lineage>
        <taxon>Bacteria</taxon>
        <taxon>Bacillati</taxon>
        <taxon>Bacillota</taxon>
        <taxon>Clostridia</taxon>
        <taxon>Eubacteriales</taxon>
        <taxon>Clostridiaceae</taxon>
        <taxon>Clostridium</taxon>
    </lineage>
</organism>
<evidence type="ECO:0000313" key="2">
    <source>
        <dbReference type="Proteomes" id="UP000481454"/>
    </source>
</evidence>
<dbReference type="RefSeq" id="WP_164800945.1">
    <property type="nucleotide sequence ID" value="NZ_JAALLZ010000006.1"/>
</dbReference>
<accession>A0AAP6WQY8</accession>
<proteinExistence type="predicted"/>
<reference evidence="1 2" key="1">
    <citation type="submission" date="2020-02" db="EMBL/GenBank/DDBJ databases">
        <title>Genomic Insights into the Phylogeny and Genetic Plasticity of the Human and Animal Enteric Pathogen Clostridium perfringens.</title>
        <authorList>
            <person name="Feng Y."/>
            <person name="Hu Y."/>
        </authorList>
    </citation>
    <scope>NUCLEOTIDE SEQUENCE [LARGE SCALE GENOMIC DNA]</scope>
    <source>
        <strain evidence="1 2">CP-40</strain>
    </source>
</reference>
<sequence length="105" mass="12346">MRWSNGKLVYTDARIFNTTTTLQKESIILDKYFDKKKENIGAMTIKSDKDCDITLVWQDKDRNKEKQYPKHLNANIIYTFEDLENFNDVIYEGEIGTIFNIALSI</sequence>
<dbReference type="EMBL" id="JAALLZ010000006">
    <property type="protein sequence ID" value="NGU31001.1"/>
    <property type="molecule type" value="Genomic_DNA"/>
</dbReference>
<dbReference type="Proteomes" id="UP000481454">
    <property type="component" value="Unassembled WGS sequence"/>
</dbReference>
<dbReference type="AlphaFoldDB" id="A0AAP6WQY8"/>
<name>A0AAP6WQY8_CLOPF</name>
<comment type="caution">
    <text evidence="1">The sequence shown here is derived from an EMBL/GenBank/DDBJ whole genome shotgun (WGS) entry which is preliminary data.</text>
</comment>
<protein>
    <submittedName>
        <fullName evidence="1">Uncharacterized protein</fullName>
    </submittedName>
</protein>